<keyword evidence="8" id="KW-0129">CBS domain</keyword>
<feature type="domain" description="CBS" evidence="9">
    <location>
        <begin position="252"/>
        <end position="310"/>
    </location>
</feature>
<organism evidence="10 11">
    <name type="scientific">Clostridium estertheticum subsp. estertheticum</name>
    <dbReference type="NCBI Taxonomy" id="1552"/>
    <lineage>
        <taxon>Bacteria</taxon>
        <taxon>Bacillati</taxon>
        <taxon>Bacillota</taxon>
        <taxon>Clostridia</taxon>
        <taxon>Eubacteriales</taxon>
        <taxon>Clostridiaceae</taxon>
        <taxon>Clostridium</taxon>
    </lineage>
</organism>
<comment type="catalytic activity">
    <reaction evidence="7">
        <text>diphosphate + H2O = 2 phosphate + H(+)</text>
        <dbReference type="Rhea" id="RHEA:24576"/>
        <dbReference type="ChEBI" id="CHEBI:15377"/>
        <dbReference type="ChEBI" id="CHEBI:15378"/>
        <dbReference type="ChEBI" id="CHEBI:33019"/>
        <dbReference type="ChEBI" id="CHEBI:43474"/>
        <dbReference type="EC" id="3.6.1.1"/>
    </reaction>
</comment>
<dbReference type="RefSeq" id="WP_071613419.1">
    <property type="nucleotide sequence ID" value="NZ_CP015756.1"/>
</dbReference>
<keyword evidence="11" id="KW-1185">Reference proteome</keyword>
<dbReference type="STRING" id="1552.A7L45_14110"/>
<accession>A0A1J0GIG9</accession>
<evidence type="ECO:0000313" key="11">
    <source>
        <dbReference type="Proteomes" id="UP000182569"/>
    </source>
</evidence>
<evidence type="ECO:0000256" key="8">
    <source>
        <dbReference type="PROSITE-ProRule" id="PRU00703"/>
    </source>
</evidence>
<name>A0A1J0GIG9_9CLOT</name>
<dbReference type="InterPro" id="IPR038763">
    <property type="entry name" value="DHH_sf"/>
</dbReference>
<evidence type="ECO:0000313" key="10">
    <source>
        <dbReference type="EMBL" id="APC41125.1"/>
    </source>
</evidence>
<dbReference type="Pfam" id="PF07085">
    <property type="entry name" value="DRTGG"/>
    <property type="match status" value="1"/>
</dbReference>
<dbReference type="PANTHER" id="PTHR12112:SF22">
    <property type="entry name" value="MANGANESE-DEPENDENT INORGANIC PYROPHOSPHATASE-RELATED"/>
    <property type="match status" value="1"/>
</dbReference>
<dbReference type="InterPro" id="IPR000644">
    <property type="entry name" value="CBS_dom"/>
</dbReference>
<protein>
    <recommendedName>
        <fullName evidence="2">inorganic diphosphatase</fullName>
        <ecNumber evidence="2">3.6.1.1</ecNumber>
    </recommendedName>
    <alternativeName>
        <fullName evidence="6">Pyrophosphate phospho-hydrolase</fullName>
    </alternativeName>
</protein>
<dbReference type="InterPro" id="IPR004097">
    <property type="entry name" value="DHHA2"/>
</dbReference>
<proteinExistence type="predicted"/>
<dbReference type="SUPFAM" id="SSF64182">
    <property type="entry name" value="DHH phosphoesterases"/>
    <property type="match status" value="1"/>
</dbReference>
<evidence type="ECO:0000256" key="1">
    <source>
        <dbReference type="ARBA" id="ARBA00001936"/>
    </source>
</evidence>
<dbReference type="Proteomes" id="UP000182569">
    <property type="component" value="Chromosome"/>
</dbReference>
<dbReference type="Gene3D" id="3.10.580.10">
    <property type="entry name" value="CBS-domain"/>
    <property type="match status" value="1"/>
</dbReference>
<dbReference type="InterPro" id="IPR010766">
    <property type="entry name" value="DRTGG"/>
</dbReference>
<dbReference type="OrthoDB" id="9766150at2"/>
<evidence type="ECO:0000256" key="4">
    <source>
        <dbReference type="ARBA" id="ARBA00022801"/>
    </source>
</evidence>
<evidence type="ECO:0000256" key="3">
    <source>
        <dbReference type="ARBA" id="ARBA00022723"/>
    </source>
</evidence>
<dbReference type="KEGG" id="ceu:A7L45_14110"/>
<dbReference type="CDD" id="cd04597">
    <property type="entry name" value="CBS_pair_inorgPPase"/>
    <property type="match status" value="1"/>
</dbReference>
<dbReference type="SMART" id="SM00116">
    <property type="entry name" value="CBS"/>
    <property type="match status" value="2"/>
</dbReference>
<feature type="domain" description="CBS" evidence="9">
    <location>
        <begin position="74"/>
        <end position="130"/>
    </location>
</feature>
<dbReference type="GO" id="GO:0005737">
    <property type="term" value="C:cytoplasm"/>
    <property type="evidence" value="ECO:0007669"/>
    <property type="project" value="InterPro"/>
</dbReference>
<dbReference type="Pfam" id="PF01368">
    <property type="entry name" value="DHH"/>
    <property type="match status" value="1"/>
</dbReference>
<gene>
    <name evidence="10" type="ORF">A7L45_14110</name>
</gene>
<evidence type="ECO:0000259" key="9">
    <source>
        <dbReference type="PROSITE" id="PS51371"/>
    </source>
</evidence>
<dbReference type="EC" id="3.6.1.1" evidence="2"/>
<dbReference type="PANTHER" id="PTHR12112">
    <property type="entry name" value="BNIP - RELATED"/>
    <property type="match status" value="1"/>
</dbReference>
<dbReference type="InterPro" id="IPR001667">
    <property type="entry name" value="DDH_dom"/>
</dbReference>
<dbReference type="SUPFAM" id="SSF75138">
    <property type="entry name" value="HprK N-terminal domain-like"/>
    <property type="match status" value="1"/>
</dbReference>
<dbReference type="Pfam" id="PF00571">
    <property type="entry name" value="CBS"/>
    <property type="match status" value="2"/>
</dbReference>
<reference evidence="11" key="1">
    <citation type="journal article" date="2016" name="Front. Microbiol.">
        <title>Complete Genome Sequence of Clostridium estertheticum DSM 8809, a Microbe Identified in Spoiled Vacuum Packed Beef.</title>
        <authorList>
            <person name="Yu Z."/>
            <person name="Gunn L."/>
            <person name="Brennan E."/>
            <person name="Reid R."/>
            <person name="Wall P.G."/>
            <person name="Gaora O.P."/>
            <person name="Hurley D."/>
            <person name="Bolton D."/>
            <person name="Fanning S."/>
        </authorList>
    </citation>
    <scope>NUCLEOTIDE SEQUENCE [LARGE SCALE GENOMIC DNA]</scope>
    <source>
        <strain evidence="11">DSM 8809</strain>
    </source>
</reference>
<dbReference type="Gene3D" id="3.10.310.20">
    <property type="entry name" value="DHHA2 domain"/>
    <property type="match status" value="1"/>
</dbReference>
<dbReference type="SMART" id="SM01131">
    <property type="entry name" value="DHHA2"/>
    <property type="match status" value="1"/>
</dbReference>
<evidence type="ECO:0000256" key="5">
    <source>
        <dbReference type="ARBA" id="ARBA00023211"/>
    </source>
</evidence>
<dbReference type="SUPFAM" id="SSF54631">
    <property type="entry name" value="CBS-domain pair"/>
    <property type="match status" value="1"/>
</dbReference>
<evidence type="ECO:0000256" key="2">
    <source>
        <dbReference type="ARBA" id="ARBA00012146"/>
    </source>
</evidence>
<dbReference type="EMBL" id="CP015756">
    <property type="protein sequence ID" value="APC41125.1"/>
    <property type="molecule type" value="Genomic_DNA"/>
</dbReference>
<dbReference type="Pfam" id="PF02833">
    <property type="entry name" value="DHHA2"/>
    <property type="match status" value="1"/>
</dbReference>
<keyword evidence="5" id="KW-0464">Manganese</keyword>
<evidence type="ECO:0000256" key="6">
    <source>
        <dbReference type="ARBA" id="ARBA00032535"/>
    </source>
</evidence>
<keyword evidence="3" id="KW-0479">Metal-binding</keyword>
<evidence type="ECO:0000256" key="7">
    <source>
        <dbReference type="ARBA" id="ARBA00047820"/>
    </source>
</evidence>
<dbReference type="AlphaFoldDB" id="A0A1J0GIG9"/>
<dbReference type="NCBIfam" id="NF011441">
    <property type="entry name" value="PRK14869.1-3"/>
    <property type="match status" value="1"/>
</dbReference>
<dbReference type="PROSITE" id="PS51371">
    <property type="entry name" value="CBS"/>
    <property type="match status" value="2"/>
</dbReference>
<dbReference type="InterPro" id="IPR038222">
    <property type="entry name" value="DHHA2_dom_sf"/>
</dbReference>
<sequence length="547" mass="60283">MKNIVYITGHKNPDTDSICSAIAYSEFKNKTGKLTAVPIRLGETNSETKFILKYFAVPEPELITTVKTQISDLDIDVVAPISPDISLKMAWSIMKKKNVKTLPVIDENDQLAGVASVSNLASNYLDIWDNSILAKSNTPLENILDTLSAKCLYKPETPFKLTGKIIVAAMHPDSTKTVIEAGDIGICGDRDDSQCLLIKSKASLVIITGDHAPTAEVLELAKTNKCTIVLTPYDTFTASRLITQSIPIDYVMTRKNLVTFNTEDFIDEIKYTMIETRYRSYPVLDENNKVVGSISRFHLISENKKKVILVDHNEKTQSVLGLEDAEILEIIDHHRIADVQTGQPIYFRNEPVGSTSTIVATIFFENGIRPSKNVAGILCAAIISDTLLLKSPTSTIVDELTLKRLAQIADLNIEEFAKEMFKAGTSLEGKTAEEIFYQDFKIFTLSGFKVGVSQVGTMYIEGFDAIKDDMIDLMNKKATENGFNLIILMLTDILNGGSVLIASGEHKDIVSKAFNVNLTDSGVYIPGLVSRKKQVIPPITVALSKIN</sequence>
<dbReference type="GO" id="GO:0046872">
    <property type="term" value="F:metal ion binding"/>
    <property type="evidence" value="ECO:0007669"/>
    <property type="project" value="UniProtKB-KW"/>
</dbReference>
<dbReference type="Gene3D" id="3.40.1390.20">
    <property type="entry name" value="HprK N-terminal domain-like"/>
    <property type="match status" value="1"/>
</dbReference>
<comment type="cofactor">
    <cofactor evidence="1">
        <name>Mn(2+)</name>
        <dbReference type="ChEBI" id="CHEBI:29035"/>
    </cofactor>
</comment>
<dbReference type="NCBIfam" id="NF011443">
    <property type="entry name" value="PRK14869.1-5"/>
    <property type="match status" value="1"/>
</dbReference>
<dbReference type="InterPro" id="IPR046342">
    <property type="entry name" value="CBS_dom_sf"/>
</dbReference>
<dbReference type="NCBIfam" id="NF011442">
    <property type="entry name" value="PRK14869.1-4"/>
    <property type="match status" value="1"/>
</dbReference>
<keyword evidence="4" id="KW-0378">Hydrolase</keyword>
<dbReference type="InterPro" id="IPR028979">
    <property type="entry name" value="Ser_kin/Pase_Hpr-like_N_sf"/>
</dbReference>
<dbReference type="GO" id="GO:0004427">
    <property type="term" value="F:inorganic diphosphate phosphatase activity"/>
    <property type="evidence" value="ECO:0007669"/>
    <property type="project" value="UniProtKB-EC"/>
</dbReference>